<evidence type="ECO:0000313" key="4">
    <source>
        <dbReference type="Proteomes" id="UP000053477"/>
    </source>
</evidence>
<keyword evidence="2" id="KW-0472">Membrane</keyword>
<organism evidence="3 4">
    <name type="scientific">Schizopora paradoxa</name>
    <dbReference type="NCBI Taxonomy" id="27342"/>
    <lineage>
        <taxon>Eukaryota</taxon>
        <taxon>Fungi</taxon>
        <taxon>Dikarya</taxon>
        <taxon>Basidiomycota</taxon>
        <taxon>Agaricomycotina</taxon>
        <taxon>Agaricomycetes</taxon>
        <taxon>Hymenochaetales</taxon>
        <taxon>Schizoporaceae</taxon>
        <taxon>Schizopora</taxon>
    </lineage>
</organism>
<keyword evidence="4" id="KW-1185">Reference proteome</keyword>
<gene>
    <name evidence="3" type="ORF">SCHPADRAFT_902795</name>
</gene>
<proteinExistence type="predicted"/>
<reference evidence="3 4" key="1">
    <citation type="submission" date="2015-04" db="EMBL/GenBank/DDBJ databases">
        <title>Complete genome sequence of Schizopora paradoxa KUC8140, a cosmopolitan wood degrader in East Asia.</title>
        <authorList>
            <consortium name="DOE Joint Genome Institute"/>
            <person name="Min B."/>
            <person name="Park H."/>
            <person name="Jang Y."/>
            <person name="Kim J.-J."/>
            <person name="Kim K.H."/>
            <person name="Pangilinan J."/>
            <person name="Lipzen A."/>
            <person name="Riley R."/>
            <person name="Grigoriev I.V."/>
            <person name="Spatafora J.W."/>
            <person name="Choi I.-G."/>
        </authorList>
    </citation>
    <scope>NUCLEOTIDE SEQUENCE [LARGE SCALE GENOMIC DNA]</scope>
    <source>
        <strain evidence="3 4">KUC8140</strain>
    </source>
</reference>
<evidence type="ECO:0000313" key="3">
    <source>
        <dbReference type="EMBL" id="KLO15075.1"/>
    </source>
</evidence>
<dbReference type="EMBL" id="KQ085935">
    <property type="protein sequence ID" value="KLO15075.1"/>
    <property type="molecule type" value="Genomic_DNA"/>
</dbReference>
<evidence type="ECO:0000256" key="1">
    <source>
        <dbReference type="SAM" id="MobiDB-lite"/>
    </source>
</evidence>
<accession>A0A0H2RSU5</accession>
<feature type="transmembrane region" description="Helical" evidence="2">
    <location>
        <begin position="27"/>
        <end position="49"/>
    </location>
</feature>
<keyword evidence="2" id="KW-1133">Transmembrane helix</keyword>
<evidence type="ECO:0000256" key="2">
    <source>
        <dbReference type="SAM" id="Phobius"/>
    </source>
</evidence>
<dbReference type="AlphaFoldDB" id="A0A0H2RSU5"/>
<name>A0A0H2RSU5_9AGAM</name>
<feature type="region of interest" description="Disordered" evidence="1">
    <location>
        <begin position="116"/>
        <end position="137"/>
    </location>
</feature>
<dbReference type="Proteomes" id="UP000053477">
    <property type="component" value="Unassembled WGS sequence"/>
</dbReference>
<dbReference type="InParanoid" id="A0A0H2RSU5"/>
<sequence>MDDFAADVPASKTKTPSVSPHTIQTKLSLYSLTSGVALLRYALIGFGNLTRTRSSHRNLGLTLQSSSDHAGKRRAIMTTLCNYNSIWLQYQCLAASKELQVRHLMLKVTRELSSTGSLRVQQSTPGQLQERSPPLMI</sequence>
<protein>
    <submittedName>
        <fullName evidence="3">Uncharacterized protein</fullName>
    </submittedName>
</protein>
<feature type="compositionally biased region" description="Polar residues" evidence="1">
    <location>
        <begin position="116"/>
        <end position="130"/>
    </location>
</feature>
<keyword evidence="2" id="KW-0812">Transmembrane</keyword>